<accession>A0A556MT96</accession>
<dbReference type="Proteomes" id="UP000318733">
    <property type="component" value="Unassembled WGS sequence"/>
</dbReference>
<evidence type="ECO:0000313" key="2">
    <source>
        <dbReference type="Proteomes" id="UP000318733"/>
    </source>
</evidence>
<dbReference type="OrthoDB" id="794282at2"/>
<proteinExistence type="predicted"/>
<comment type="caution">
    <text evidence="1">The sequence shown here is derived from an EMBL/GenBank/DDBJ whole genome shotgun (WGS) entry which is preliminary data.</text>
</comment>
<organism evidence="1 2">
    <name type="scientific">Mucilaginibacter corticis</name>
    <dbReference type="NCBI Taxonomy" id="2597670"/>
    <lineage>
        <taxon>Bacteria</taxon>
        <taxon>Pseudomonadati</taxon>
        <taxon>Bacteroidota</taxon>
        <taxon>Sphingobacteriia</taxon>
        <taxon>Sphingobacteriales</taxon>
        <taxon>Sphingobacteriaceae</taxon>
        <taxon>Mucilaginibacter</taxon>
    </lineage>
</organism>
<protein>
    <submittedName>
        <fullName evidence="1">Uncharacterized protein</fullName>
    </submittedName>
</protein>
<evidence type="ECO:0000313" key="1">
    <source>
        <dbReference type="EMBL" id="TSJ43154.1"/>
    </source>
</evidence>
<dbReference type="AlphaFoldDB" id="A0A556MT96"/>
<keyword evidence="2" id="KW-1185">Reference proteome</keyword>
<sequence>MYRRDMVIDEMRRMALIIAKLLGIKATGTNLELEQEFNNILESEYNTELEKLLGLNEQDLIASSHQTNTALKS</sequence>
<gene>
    <name evidence="1" type="ORF">FO440_02890</name>
</gene>
<dbReference type="EMBL" id="VLPK01000001">
    <property type="protein sequence ID" value="TSJ43154.1"/>
    <property type="molecule type" value="Genomic_DNA"/>
</dbReference>
<reference evidence="1 2" key="1">
    <citation type="submission" date="2019-07" db="EMBL/GenBank/DDBJ databases">
        <authorList>
            <person name="Huq M.A."/>
        </authorList>
    </citation>
    <scope>NUCLEOTIDE SEQUENCE [LARGE SCALE GENOMIC DNA]</scope>
    <source>
        <strain evidence="1 2">MAH-19</strain>
    </source>
</reference>
<name>A0A556MT96_9SPHI</name>
<dbReference type="RefSeq" id="WP_144246719.1">
    <property type="nucleotide sequence ID" value="NZ_VLPK01000001.1"/>
</dbReference>